<organism evidence="2 3">
    <name type="scientific">Burkholderia puraquae</name>
    <dbReference type="NCBI Taxonomy" id="1904757"/>
    <lineage>
        <taxon>Bacteria</taxon>
        <taxon>Pseudomonadati</taxon>
        <taxon>Pseudomonadota</taxon>
        <taxon>Betaproteobacteria</taxon>
        <taxon>Burkholderiales</taxon>
        <taxon>Burkholderiaceae</taxon>
        <taxon>Burkholderia</taxon>
        <taxon>Burkholderia cepacia complex</taxon>
    </lineage>
</organism>
<comment type="caution">
    <text evidence="2">The sequence shown here is derived from an EMBL/GenBank/DDBJ whole genome shotgun (WGS) entry which is preliminary data.</text>
</comment>
<name>A0A1X1PCA1_9BURK</name>
<dbReference type="Proteomes" id="UP000193146">
    <property type="component" value="Unassembled WGS sequence"/>
</dbReference>
<gene>
    <name evidence="2" type="ORF">B7G54_23315</name>
</gene>
<sequence length="59" mass="6285">MCDIDAKFFSKPARGSAWKGAGQGRAGRSPNAKDAASTLRVPVLVRRFLVHVMVTITAA</sequence>
<reference evidence="2 3" key="1">
    <citation type="submission" date="2017-04" db="EMBL/GenBank/DDBJ databases">
        <title>Burkholderia puraquae sp. nov., a novel Burkholderia cepacia complex species from hospital setting samples.</title>
        <authorList>
            <person name="Martina P."/>
            <person name="Leguizamon M."/>
            <person name="Prieto C."/>
            <person name="Sousa S."/>
            <person name="Montanaro P."/>
            <person name="Draghi W."/>
            <person name="Staembler M."/>
            <person name="Bettiol M."/>
            <person name="Figoli C."/>
            <person name="Palau J."/>
            <person name="Alvarez F."/>
            <person name="Benetti S."/>
            <person name="Anchat E."/>
            <person name="Vescina C."/>
            <person name="Ferreras J."/>
            <person name="Lasch P."/>
            <person name="Lagares A."/>
            <person name="Zorreguieta A."/>
            <person name="Yantorno O."/>
            <person name="Bosch A."/>
        </authorList>
    </citation>
    <scope>NUCLEOTIDE SEQUENCE [LARGE SCALE GENOMIC DNA]</scope>
    <source>
        <strain evidence="2 3">CAMPA 1040</strain>
    </source>
</reference>
<accession>A0A1X1PCA1</accession>
<evidence type="ECO:0000313" key="3">
    <source>
        <dbReference type="Proteomes" id="UP000193146"/>
    </source>
</evidence>
<protein>
    <submittedName>
        <fullName evidence="2">Uncharacterized protein</fullName>
    </submittedName>
</protein>
<keyword evidence="3" id="KW-1185">Reference proteome</keyword>
<evidence type="ECO:0000313" key="2">
    <source>
        <dbReference type="EMBL" id="ORT83273.1"/>
    </source>
</evidence>
<dbReference type="AlphaFoldDB" id="A0A1X1PCA1"/>
<evidence type="ECO:0000256" key="1">
    <source>
        <dbReference type="SAM" id="MobiDB-lite"/>
    </source>
</evidence>
<feature type="region of interest" description="Disordered" evidence="1">
    <location>
        <begin position="14"/>
        <end position="35"/>
    </location>
</feature>
<dbReference type="EMBL" id="NBYX01000013">
    <property type="protein sequence ID" value="ORT83273.1"/>
    <property type="molecule type" value="Genomic_DNA"/>
</dbReference>
<proteinExistence type="predicted"/>